<dbReference type="PANTHER" id="PTHR36834">
    <property type="entry name" value="MEMBRANE PROTEIN-RELATED"/>
    <property type="match status" value="1"/>
</dbReference>
<keyword evidence="1" id="KW-0472">Membrane</keyword>
<evidence type="ECO:0000313" key="4">
    <source>
        <dbReference type="Proteomes" id="UP001084197"/>
    </source>
</evidence>
<dbReference type="AlphaFoldDB" id="A0A9J6RCX2"/>
<feature type="transmembrane region" description="Helical" evidence="1">
    <location>
        <begin position="87"/>
        <end position="110"/>
    </location>
</feature>
<keyword evidence="1" id="KW-0812">Transmembrane</keyword>
<dbReference type="RefSeq" id="WP_268779837.1">
    <property type="nucleotide sequence ID" value="NZ_JAPRAT010000012.1"/>
</dbReference>
<accession>A0A9J6RCX2</accession>
<feature type="domain" description="VanZ-like" evidence="2">
    <location>
        <begin position="37"/>
        <end position="173"/>
    </location>
</feature>
<organism evidence="3 4">
    <name type="scientific">Natronobacillus azotifigens</name>
    <dbReference type="NCBI Taxonomy" id="472978"/>
    <lineage>
        <taxon>Bacteria</taxon>
        <taxon>Bacillati</taxon>
        <taxon>Bacillota</taxon>
        <taxon>Bacilli</taxon>
        <taxon>Bacillales</taxon>
        <taxon>Bacillaceae</taxon>
        <taxon>Natronobacillus</taxon>
    </lineage>
</organism>
<dbReference type="InterPro" id="IPR006976">
    <property type="entry name" value="VanZ-like"/>
</dbReference>
<evidence type="ECO:0000313" key="3">
    <source>
        <dbReference type="EMBL" id="MCZ0703065.1"/>
    </source>
</evidence>
<comment type="caution">
    <text evidence="3">The sequence shown here is derived from an EMBL/GenBank/DDBJ whole genome shotgun (WGS) entry which is preliminary data.</text>
</comment>
<feature type="transmembrane region" description="Helical" evidence="1">
    <location>
        <begin position="37"/>
        <end position="58"/>
    </location>
</feature>
<name>A0A9J6RCX2_9BACI</name>
<reference evidence="3" key="1">
    <citation type="submission" date="2022-11" db="EMBL/GenBank/DDBJ databases">
        <title>WGS of Natronobacillus azotifigens 24KS-1, an anaerobic diazotrophic haloalkaliphile from soda-rich habitats.</title>
        <authorList>
            <person name="Sorokin D.Y."/>
            <person name="Merkel A.Y."/>
        </authorList>
    </citation>
    <scope>NUCLEOTIDE SEQUENCE</scope>
    <source>
        <strain evidence="3">24KS-1</strain>
    </source>
</reference>
<dbReference type="PANTHER" id="PTHR36834:SF1">
    <property type="entry name" value="INTEGRAL MEMBRANE PROTEIN"/>
    <property type="match status" value="1"/>
</dbReference>
<evidence type="ECO:0000259" key="2">
    <source>
        <dbReference type="Pfam" id="PF04892"/>
    </source>
</evidence>
<keyword evidence="4" id="KW-1185">Reference proteome</keyword>
<protein>
    <submittedName>
        <fullName evidence="3">VanZ family protein</fullName>
    </submittedName>
</protein>
<sequence>MPYITLNLVFIGMILLGLYIVIDIIRQKNRNIIKRLVFYSFLFYSIVVIELTTGGITIPPTDNPLFRWQLIPFHFIYDWFSFDRGSWFFWNAVKLSFFNFILLFPLGVYLSILYKVKKIKKAALIVFLTSLTIEAYQFVLGYFGFVFARTINIDDLILNTFGGTLGFITFEWIRKKIANKKFNS</sequence>
<keyword evidence="1" id="KW-1133">Transmembrane helix</keyword>
<evidence type="ECO:0000256" key="1">
    <source>
        <dbReference type="SAM" id="Phobius"/>
    </source>
</evidence>
<proteinExistence type="predicted"/>
<dbReference type="Pfam" id="PF04892">
    <property type="entry name" value="VanZ"/>
    <property type="match status" value="1"/>
</dbReference>
<gene>
    <name evidence="3" type="ORF">OWO01_07555</name>
</gene>
<dbReference type="Proteomes" id="UP001084197">
    <property type="component" value="Unassembled WGS sequence"/>
</dbReference>
<feature type="transmembrane region" description="Helical" evidence="1">
    <location>
        <begin position="156"/>
        <end position="173"/>
    </location>
</feature>
<feature type="transmembrane region" description="Helical" evidence="1">
    <location>
        <begin position="6"/>
        <end position="25"/>
    </location>
</feature>
<dbReference type="InterPro" id="IPR053150">
    <property type="entry name" value="Teicoplanin_resist-assoc"/>
</dbReference>
<dbReference type="EMBL" id="JAPRAT010000012">
    <property type="protein sequence ID" value="MCZ0703065.1"/>
    <property type="molecule type" value="Genomic_DNA"/>
</dbReference>
<feature type="transmembrane region" description="Helical" evidence="1">
    <location>
        <begin position="122"/>
        <end position="144"/>
    </location>
</feature>